<dbReference type="Pfam" id="PF07681">
    <property type="entry name" value="DoxX"/>
    <property type="match status" value="1"/>
</dbReference>
<evidence type="ECO:0000313" key="7">
    <source>
        <dbReference type="Proteomes" id="UP000435243"/>
    </source>
</evidence>
<proteinExistence type="predicted"/>
<keyword evidence="2 5" id="KW-0812">Transmembrane</keyword>
<dbReference type="InterPro" id="IPR032808">
    <property type="entry name" value="DoxX"/>
</dbReference>
<gene>
    <name evidence="6" type="ORF">GRI32_06280</name>
</gene>
<evidence type="ECO:0000256" key="1">
    <source>
        <dbReference type="ARBA" id="ARBA00004141"/>
    </source>
</evidence>
<feature type="transmembrane region" description="Helical" evidence="5">
    <location>
        <begin position="165"/>
        <end position="190"/>
    </location>
</feature>
<organism evidence="6 7">
    <name type="scientific">Alteraurantiacibacter aestuarii</name>
    <dbReference type="NCBI Taxonomy" id="650004"/>
    <lineage>
        <taxon>Bacteria</taxon>
        <taxon>Pseudomonadati</taxon>
        <taxon>Pseudomonadota</taxon>
        <taxon>Alphaproteobacteria</taxon>
        <taxon>Sphingomonadales</taxon>
        <taxon>Erythrobacteraceae</taxon>
        <taxon>Alteraurantiacibacter</taxon>
    </lineage>
</organism>
<evidence type="ECO:0000256" key="2">
    <source>
        <dbReference type="ARBA" id="ARBA00022692"/>
    </source>
</evidence>
<reference evidence="6 7" key="1">
    <citation type="submission" date="2019-12" db="EMBL/GenBank/DDBJ databases">
        <title>Genomic-based taxomic classification of the family Erythrobacteraceae.</title>
        <authorList>
            <person name="Xu L."/>
        </authorList>
    </citation>
    <scope>NUCLEOTIDE SEQUENCE [LARGE SCALE GENOMIC DNA]</scope>
    <source>
        <strain evidence="6 7">JCM 16339</strain>
    </source>
</reference>
<evidence type="ECO:0000256" key="3">
    <source>
        <dbReference type="ARBA" id="ARBA00022989"/>
    </source>
</evidence>
<keyword evidence="3 5" id="KW-1133">Transmembrane helix</keyword>
<dbReference type="EMBL" id="WTYY01000003">
    <property type="protein sequence ID" value="MXO88342.1"/>
    <property type="molecule type" value="Genomic_DNA"/>
</dbReference>
<evidence type="ECO:0008006" key="8">
    <source>
        <dbReference type="Google" id="ProtNLM"/>
    </source>
</evidence>
<sequence>MNRLLLPARLVFGLIMLANGLSHFFGQFLPMPTGTMPLAVQLMEALQFSELINVAMGIQLVAGALVLAGLFMPLALAAVMPVNVCALYWALVLERDPLWALVAVIVVGLNALLMLAHMDHYRPMLERRPLAAGEGAENGEYYESLYANPAGQTAPRKFALALLPLLGAAAFFQLIVPAVFAFFCLVVLLWPATVLLLRTAQSVVARG</sequence>
<dbReference type="OrthoDB" id="9845960at2"/>
<name>A0A844ZLZ9_9SPHN</name>
<comment type="caution">
    <text evidence="6">The sequence shown here is derived from an EMBL/GenBank/DDBJ whole genome shotgun (WGS) entry which is preliminary data.</text>
</comment>
<protein>
    <recommendedName>
        <fullName evidence="8">DoxX family membrane protein</fullName>
    </recommendedName>
</protein>
<comment type="subcellular location">
    <subcellularLocation>
        <location evidence="1">Membrane</location>
        <topology evidence="1">Multi-pass membrane protein</topology>
    </subcellularLocation>
</comment>
<keyword evidence="7" id="KW-1185">Reference proteome</keyword>
<dbReference type="Proteomes" id="UP000435243">
    <property type="component" value="Unassembled WGS sequence"/>
</dbReference>
<evidence type="ECO:0000313" key="6">
    <source>
        <dbReference type="EMBL" id="MXO88342.1"/>
    </source>
</evidence>
<evidence type="ECO:0000256" key="4">
    <source>
        <dbReference type="ARBA" id="ARBA00023136"/>
    </source>
</evidence>
<feature type="transmembrane region" description="Helical" evidence="5">
    <location>
        <begin position="74"/>
        <end position="92"/>
    </location>
</feature>
<dbReference type="RefSeq" id="WP_160590558.1">
    <property type="nucleotide sequence ID" value="NZ_BAAAFP010000001.1"/>
</dbReference>
<accession>A0A844ZLZ9</accession>
<evidence type="ECO:0000256" key="5">
    <source>
        <dbReference type="SAM" id="Phobius"/>
    </source>
</evidence>
<dbReference type="AlphaFoldDB" id="A0A844ZLZ9"/>
<dbReference type="GO" id="GO:0016020">
    <property type="term" value="C:membrane"/>
    <property type="evidence" value="ECO:0007669"/>
    <property type="project" value="UniProtKB-SubCell"/>
</dbReference>
<keyword evidence="4 5" id="KW-0472">Membrane</keyword>
<feature type="transmembrane region" description="Helical" evidence="5">
    <location>
        <begin position="98"/>
        <end position="118"/>
    </location>
</feature>